<dbReference type="EMBL" id="AASE01000006">
    <property type="protein sequence ID" value="EAT59211.1"/>
    <property type="molecule type" value="Genomic_DNA"/>
</dbReference>
<comment type="caution">
    <text evidence="2">The sequence shown here is derived from an EMBL/GenBank/DDBJ whole genome shotgun (WGS) entry which is preliminary data.</text>
</comment>
<dbReference type="AlphaFoldDB" id="Q0YSI8"/>
<dbReference type="Proteomes" id="UP000004162">
    <property type="component" value="Unassembled WGS sequence"/>
</dbReference>
<dbReference type="InterPro" id="IPR028098">
    <property type="entry name" value="Glyco_trans_4-like_N"/>
</dbReference>
<protein>
    <submittedName>
        <fullName evidence="2">Glycosyl transferase, group 1</fullName>
    </submittedName>
</protein>
<reference evidence="2 3" key="2">
    <citation type="submission" date="2006-07" db="EMBL/GenBank/DDBJ databases">
        <title>Sequencing of the draft genome and assembly of Chlorobium ferroxidans DSM 13031.</title>
        <authorList>
            <consortium name="US DOE Joint Genome Institute (JGI-PGF)"/>
            <person name="Copeland A."/>
            <person name="Lucas S."/>
            <person name="Lapidus A."/>
            <person name="Barry K."/>
            <person name="Glavina del Rio T."/>
            <person name="Dalin E."/>
            <person name="Tice H."/>
            <person name="Bruce D."/>
            <person name="Pitluck S."/>
            <person name="Richardson P."/>
        </authorList>
    </citation>
    <scope>NUCLEOTIDE SEQUENCE [LARGE SCALE GENOMIC DNA]</scope>
    <source>
        <strain evidence="2 3">DSM 13031</strain>
    </source>
</reference>
<dbReference type="CDD" id="cd03801">
    <property type="entry name" value="GT4_PimA-like"/>
    <property type="match status" value="1"/>
</dbReference>
<organism evidence="2 3">
    <name type="scientific">Chlorobium ferrooxidans DSM 13031</name>
    <dbReference type="NCBI Taxonomy" id="377431"/>
    <lineage>
        <taxon>Bacteria</taxon>
        <taxon>Pseudomonadati</taxon>
        <taxon>Chlorobiota</taxon>
        <taxon>Chlorobiia</taxon>
        <taxon>Chlorobiales</taxon>
        <taxon>Chlorobiaceae</taxon>
        <taxon>Chlorobium/Pelodictyon group</taxon>
        <taxon>Chlorobium</taxon>
    </lineage>
</organism>
<sequence>MRGHKVAVCCLPGSGLSLRLPGENIPVFTIDPKSDINLFVIPELIRIIKENHIDLIEICSPKFYWVASLAAKIASTKVILTRNVPYRKTGLKKQINKLLYSRLIDRIIAVSDKIKRELVSDFSIPADKITVIYDGIELSRFDSNATSSQKERVSQYVVAIISRLDENKGVECFMAAIPEIVKKIGSIRFLIVGTGSIEKKLKAFTTQRDLEEKVLFTGFRTDIPEILAGVDMTVMPSPEEGMSMSALESMAAGRPVVATSGSGLVDVIVNNQSGIIVKPGSSQALAEGVTRVLQSDYRKMGKAARMTVEEKFDLQKVVDQYELLAAGLIESI</sequence>
<dbReference type="Pfam" id="PF13439">
    <property type="entry name" value="Glyco_transf_4"/>
    <property type="match status" value="1"/>
</dbReference>
<evidence type="ECO:0000313" key="3">
    <source>
        <dbReference type="Proteomes" id="UP000004162"/>
    </source>
</evidence>
<dbReference type="GO" id="GO:0016757">
    <property type="term" value="F:glycosyltransferase activity"/>
    <property type="evidence" value="ECO:0007669"/>
    <property type="project" value="UniProtKB-ARBA"/>
</dbReference>
<evidence type="ECO:0000259" key="1">
    <source>
        <dbReference type="Pfam" id="PF13439"/>
    </source>
</evidence>
<accession>Q0YSI8</accession>
<keyword evidence="3" id="KW-1185">Reference proteome</keyword>
<dbReference type="PANTHER" id="PTHR12526">
    <property type="entry name" value="GLYCOSYLTRANSFERASE"/>
    <property type="match status" value="1"/>
</dbReference>
<name>Q0YSI8_9CHLB</name>
<feature type="domain" description="Glycosyltransferase subfamily 4-like N-terminal" evidence="1">
    <location>
        <begin position="2"/>
        <end position="140"/>
    </location>
</feature>
<evidence type="ECO:0000313" key="2">
    <source>
        <dbReference type="EMBL" id="EAT59211.1"/>
    </source>
</evidence>
<dbReference type="Gene3D" id="3.40.50.2000">
    <property type="entry name" value="Glycogen Phosphorylase B"/>
    <property type="match status" value="2"/>
</dbReference>
<keyword evidence="2" id="KW-0808">Transferase</keyword>
<reference evidence="2 3" key="1">
    <citation type="submission" date="2006-07" db="EMBL/GenBank/DDBJ databases">
        <title>Annotation of the draft genome assembly of Chlorobium ferroxidans DSM 13031.</title>
        <authorList>
            <consortium name="US DOE Joint Genome Institute (JGI-ORNL)"/>
            <person name="Larimer F."/>
            <person name="Land M."/>
            <person name="Hauser L."/>
        </authorList>
    </citation>
    <scope>NUCLEOTIDE SEQUENCE [LARGE SCALE GENOMIC DNA]</scope>
    <source>
        <strain evidence="2 3">DSM 13031</strain>
    </source>
</reference>
<dbReference type="SUPFAM" id="SSF53756">
    <property type="entry name" value="UDP-Glycosyltransferase/glycogen phosphorylase"/>
    <property type="match status" value="1"/>
</dbReference>
<dbReference type="Pfam" id="PF13692">
    <property type="entry name" value="Glyco_trans_1_4"/>
    <property type="match status" value="1"/>
</dbReference>
<proteinExistence type="predicted"/>
<gene>
    <name evidence="2" type="ORF">CferDRAFT_1218</name>
</gene>